<sequence length="693" mass="76722">MFLVFLVGLSSAWGEGYEFRYEGKAFEPGIDVVFGEPGEPAEGDVAWVRGFRIVLGKPGIHEFRQEGEGLLVGKLPGDPEERPIAVRVDTSYEGDEPQLVDPLAAMPAEQKRLLRGVMLEELPKDVSASLGDIDWSHAVLVVSQEFAESDDETLRALPDGVRYFELNLSRTPSIENVAALSAAKDLVWLELDSGFELDLRSLAGLRELRSLGLRWASVKETDSLASLTQLRELDLYNVDAIGDLGFASSLTELRKIGIARTPVTDLQPLAGLSKLREVDADFTQIETLPDAPKWEALRRLSMLSTPVEAEDVEALKSIAPDAQILISWHEALMRQIDGSDRLRVRSGGTCHRDPSTEETLFEITGEDEIRGLFEKLEIDDSDSGFHCMCCGEPSLELYRGDVLVATLGFHHGRSLRWSEGWPGDALLTEEAGDTICEFLAEHWVSEPLQELEEKKAREGAARRLWKAYLELASEAFFEALSADDAETAEVIEKEWPDADERAARLFALYGARVTGAWRLSAGYDSLLQEGLLGELEARAVLDLVAREDLPAEVMQGLTRWFLFDRESEEVRGKLGDEAIRKLGEWGLRHPLADNREEALYGLASMKHPEATRLVTEFLEGRLEARDKEVAGDPGGSVTYRPHGDSAPDGADLEGVAAWLLMGLDPASARPLIEKRLKLVEGEQAKVLKLALER</sequence>
<proteinExistence type="predicted"/>
<dbReference type="InterPro" id="IPR032675">
    <property type="entry name" value="LRR_dom_sf"/>
</dbReference>
<name>A0A934RGJ7_9BACT</name>
<dbReference type="EMBL" id="JAENII010000017">
    <property type="protein sequence ID" value="MBK1828774.1"/>
    <property type="molecule type" value="Genomic_DNA"/>
</dbReference>
<dbReference type="Gene3D" id="3.80.10.10">
    <property type="entry name" value="Ribonuclease Inhibitor"/>
    <property type="match status" value="1"/>
</dbReference>
<dbReference type="SUPFAM" id="SSF52058">
    <property type="entry name" value="L domain-like"/>
    <property type="match status" value="1"/>
</dbReference>
<accession>A0A934RGJ7</accession>
<dbReference type="RefSeq" id="WP_234045237.1">
    <property type="nucleotide sequence ID" value="NZ_JAENII010000017.1"/>
</dbReference>
<dbReference type="AlphaFoldDB" id="A0A934RGJ7"/>
<keyword evidence="2" id="KW-1185">Reference proteome</keyword>
<evidence type="ECO:0000313" key="1">
    <source>
        <dbReference type="EMBL" id="MBK1828774.1"/>
    </source>
</evidence>
<evidence type="ECO:0008006" key="3">
    <source>
        <dbReference type="Google" id="ProtNLM"/>
    </source>
</evidence>
<dbReference type="Proteomes" id="UP000658278">
    <property type="component" value="Unassembled WGS sequence"/>
</dbReference>
<protein>
    <recommendedName>
        <fullName evidence="3">Leucine-rich repeat domain-containing protein</fullName>
    </recommendedName>
</protein>
<gene>
    <name evidence="1" type="ORF">JIN81_17195</name>
</gene>
<reference evidence="1" key="1">
    <citation type="submission" date="2021-01" db="EMBL/GenBank/DDBJ databases">
        <title>Modified the classification status of verrucomicrobia.</title>
        <authorList>
            <person name="Feng X."/>
        </authorList>
    </citation>
    <scope>NUCLEOTIDE SEQUENCE</scope>
    <source>
        <strain evidence="1">KCTC 22201</strain>
    </source>
</reference>
<evidence type="ECO:0000313" key="2">
    <source>
        <dbReference type="Proteomes" id="UP000658278"/>
    </source>
</evidence>
<organism evidence="1 2">
    <name type="scientific">Haloferula rosea</name>
    <dbReference type="NCBI Taxonomy" id="490093"/>
    <lineage>
        <taxon>Bacteria</taxon>
        <taxon>Pseudomonadati</taxon>
        <taxon>Verrucomicrobiota</taxon>
        <taxon>Verrucomicrobiia</taxon>
        <taxon>Verrucomicrobiales</taxon>
        <taxon>Verrucomicrobiaceae</taxon>
        <taxon>Haloferula</taxon>
    </lineage>
</organism>
<comment type="caution">
    <text evidence="1">The sequence shown here is derived from an EMBL/GenBank/DDBJ whole genome shotgun (WGS) entry which is preliminary data.</text>
</comment>